<comment type="similarity">
    <text evidence="2">Belongs to the GMC oxidoreductase family.</text>
</comment>
<name>A0A5J6GRB2_STRKN</name>
<keyword evidence="5" id="KW-0560">Oxidoreductase</keyword>
<dbReference type="InterPro" id="IPR052542">
    <property type="entry name" value="Cholesterol_Oxidase"/>
</dbReference>
<gene>
    <name evidence="7" type="ORF">CP970_42430</name>
</gene>
<dbReference type="KEGG" id="ska:CP970_42430"/>
<dbReference type="PANTHER" id="PTHR47470">
    <property type="entry name" value="CHOLESTEROL OXIDASE"/>
    <property type="match status" value="1"/>
</dbReference>
<dbReference type="Pfam" id="PF04083">
    <property type="entry name" value="Abhydro_lipase"/>
    <property type="match status" value="1"/>
</dbReference>
<comment type="cofactor">
    <cofactor evidence="1">
        <name>FAD</name>
        <dbReference type="ChEBI" id="CHEBI:57692"/>
    </cofactor>
</comment>
<protein>
    <submittedName>
        <fullName evidence="7">Alpha/beta hydrolase</fullName>
    </submittedName>
</protein>
<sequence length="367" mass="40556">MRHGIARHTLEGVGDARVSTHPFTTADGLALNLTRFQRGEGESDDVVLLMHGLTASSDLFIMPEHYNMATYLLDHGFPDVWTVDLRISSRYPYNTEPGDSSIDDVVHYDHPAMLAELRRHVGQRRRIHVVAHCLGSTSFSMSLAAGTVTGITSMVAQSVGLVVKVPGWSRWKIELAPTLLEHVLGLSAIDPRMGNSPRLTRSWALSKLVSLAHPECDNSACHLVSLMWGAGWPALYSHANLEPETHDRIGDLLGPTGLHYYRHIRKMVRAGHAVKYDPDDRRHAALPDDYLANAADINTSILFMTGQDNHVFGDSNVTGHQTLTQLAPGRHELAVLPGYGYLDPIIGKRAHLDVFPVILDFLQRQAV</sequence>
<evidence type="ECO:0000256" key="1">
    <source>
        <dbReference type="ARBA" id="ARBA00001974"/>
    </source>
</evidence>
<organism evidence="7 8">
    <name type="scientific">Streptomyces kanamyceticus</name>
    <dbReference type="NCBI Taxonomy" id="1967"/>
    <lineage>
        <taxon>Bacteria</taxon>
        <taxon>Bacillati</taxon>
        <taxon>Actinomycetota</taxon>
        <taxon>Actinomycetes</taxon>
        <taxon>Kitasatosporales</taxon>
        <taxon>Streptomycetaceae</taxon>
        <taxon>Streptomyces</taxon>
    </lineage>
</organism>
<evidence type="ECO:0000256" key="3">
    <source>
        <dbReference type="ARBA" id="ARBA00022630"/>
    </source>
</evidence>
<dbReference type="EMBL" id="CP023699">
    <property type="protein sequence ID" value="QEU96721.1"/>
    <property type="molecule type" value="Genomic_DNA"/>
</dbReference>
<accession>A0A5J6GRB2</accession>
<dbReference type="AlphaFoldDB" id="A0A5J6GRB2"/>
<keyword evidence="3" id="KW-0285">Flavoprotein</keyword>
<dbReference type="GO" id="GO:0006629">
    <property type="term" value="P:lipid metabolic process"/>
    <property type="evidence" value="ECO:0007669"/>
    <property type="project" value="InterPro"/>
</dbReference>
<dbReference type="InterPro" id="IPR006693">
    <property type="entry name" value="AB_hydrolase_lipase"/>
</dbReference>
<feature type="domain" description="Partial AB-hydrolase lipase" evidence="6">
    <location>
        <begin position="18"/>
        <end position="62"/>
    </location>
</feature>
<keyword evidence="7" id="KW-0378">Hydrolase</keyword>
<evidence type="ECO:0000256" key="4">
    <source>
        <dbReference type="ARBA" id="ARBA00022827"/>
    </source>
</evidence>
<dbReference type="Proteomes" id="UP000325529">
    <property type="component" value="Chromosome"/>
</dbReference>
<evidence type="ECO:0000313" key="8">
    <source>
        <dbReference type="Proteomes" id="UP000325529"/>
    </source>
</evidence>
<keyword evidence="4" id="KW-0274">FAD</keyword>
<dbReference type="GO" id="GO:0016491">
    <property type="term" value="F:oxidoreductase activity"/>
    <property type="evidence" value="ECO:0007669"/>
    <property type="project" value="UniProtKB-KW"/>
</dbReference>
<dbReference type="SUPFAM" id="SSF53474">
    <property type="entry name" value="alpha/beta-Hydrolases"/>
    <property type="match status" value="1"/>
</dbReference>
<evidence type="ECO:0000256" key="2">
    <source>
        <dbReference type="ARBA" id="ARBA00010790"/>
    </source>
</evidence>
<evidence type="ECO:0000313" key="7">
    <source>
        <dbReference type="EMBL" id="QEU96721.1"/>
    </source>
</evidence>
<dbReference type="RefSeq" id="WP_055545498.1">
    <property type="nucleotide sequence ID" value="NZ_CP023699.1"/>
</dbReference>
<proteinExistence type="inferred from homology"/>
<evidence type="ECO:0000259" key="6">
    <source>
        <dbReference type="Pfam" id="PF04083"/>
    </source>
</evidence>
<dbReference type="Gene3D" id="3.40.50.1820">
    <property type="entry name" value="alpha/beta hydrolase"/>
    <property type="match status" value="1"/>
</dbReference>
<keyword evidence="8" id="KW-1185">Reference proteome</keyword>
<dbReference type="PANTHER" id="PTHR47470:SF1">
    <property type="entry name" value="FAD-DEPENDENT OXIDOREDUCTASE 2 FAD BINDING DOMAIN-CONTAINING PROTEIN"/>
    <property type="match status" value="1"/>
</dbReference>
<dbReference type="OrthoDB" id="9787779at2"/>
<dbReference type="GO" id="GO:0016787">
    <property type="term" value="F:hydrolase activity"/>
    <property type="evidence" value="ECO:0007669"/>
    <property type="project" value="UniProtKB-KW"/>
</dbReference>
<evidence type="ECO:0000256" key="5">
    <source>
        <dbReference type="ARBA" id="ARBA00023002"/>
    </source>
</evidence>
<reference evidence="7 8" key="1">
    <citation type="submission" date="2017-09" db="EMBL/GenBank/DDBJ databases">
        <authorList>
            <person name="Lee N."/>
            <person name="Cho B.-K."/>
        </authorList>
    </citation>
    <scope>NUCLEOTIDE SEQUENCE [LARGE SCALE GENOMIC DNA]</scope>
    <source>
        <strain evidence="7 8">ATCC 12853</strain>
    </source>
</reference>
<dbReference type="InterPro" id="IPR029058">
    <property type="entry name" value="AB_hydrolase_fold"/>
</dbReference>